<dbReference type="EMBL" id="JQCB01000001">
    <property type="protein sequence ID" value="KRN97295.1"/>
    <property type="molecule type" value="Genomic_DNA"/>
</dbReference>
<dbReference type="RefSeq" id="WP_057808554.1">
    <property type="nucleotide sequence ID" value="NZ_BJUD01000013.1"/>
</dbReference>
<dbReference type="STRING" id="348151.IV55_GL000223"/>
<dbReference type="GO" id="GO:0003824">
    <property type="term" value="F:catalytic activity"/>
    <property type="evidence" value="ECO:0007669"/>
    <property type="project" value="TreeGrafter"/>
</dbReference>
<proteinExistence type="predicted"/>
<dbReference type="PANTHER" id="PTHR33336:SF15">
    <property type="entry name" value="ABM DOMAIN-CONTAINING PROTEIN"/>
    <property type="match status" value="1"/>
</dbReference>
<dbReference type="Proteomes" id="UP000321429">
    <property type="component" value="Unassembled WGS sequence"/>
</dbReference>
<dbReference type="InterPro" id="IPR007138">
    <property type="entry name" value="ABM_dom"/>
</dbReference>
<comment type="caution">
    <text evidence="3">The sequence shown here is derived from an EMBL/GenBank/DDBJ whole genome shotgun (WGS) entry which is preliminary data.</text>
</comment>
<gene>
    <name evidence="3" type="ORF">IV55_GL000223</name>
    <name evidence="2" type="ORF">LSI01_09180</name>
</gene>
<dbReference type="SUPFAM" id="SSF54909">
    <property type="entry name" value="Dimeric alpha+beta barrel"/>
    <property type="match status" value="1"/>
</dbReference>
<dbReference type="Gene3D" id="3.30.70.100">
    <property type="match status" value="1"/>
</dbReference>
<dbReference type="InterPro" id="IPR011008">
    <property type="entry name" value="Dimeric_a/b-barrel"/>
</dbReference>
<evidence type="ECO:0000313" key="2">
    <source>
        <dbReference type="EMBL" id="GEK28607.1"/>
    </source>
</evidence>
<feature type="domain" description="ABM" evidence="1">
    <location>
        <begin position="2"/>
        <end position="91"/>
    </location>
</feature>
<dbReference type="Proteomes" id="UP000051139">
    <property type="component" value="Unassembled WGS sequence"/>
</dbReference>
<reference evidence="2 5" key="2">
    <citation type="submission" date="2019-07" db="EMBL/GenBank/DDBJ databases">
        <title>Whole genome shotgun sequence of Lactobacillus siliginis NBRC 101315.</title>
        <authorList>
            <person name="Hosoyama A."/>
            <person name="Uohara A."/>
            <person name="Ohji S."/>
            <person name="Ichikawa N."/>
        </authorList>
    </citation>
    <scope>NUCLEOTIDE SEQUENCE [LARGE SCALE GENOMIC DNA]</scope>
    <source>
        <strain evidence="2 5">NBRC 101315</strain>
    </source>
</reference>
<sequence>MITINATVFVKESAVQEYLKLAKQLIDGTRTEGGNLRYDMYQSVEQAGTFMFVEQYVDQAGLDAHHEAVHFTTFLKDVDPLLNGEMDVKVFRELPKDA</sequence>
<dbReference type="AlphaFoldDB" id="A0A0R2L668"/>
<dbReference type="PROSITE" id="PS51725">
    <property type="entry name" value="ABM"/>
    <property type="match status" value="1"/>
</dbReference>
<evidence type="ECO:0000313" key="3">
    <source>
        <dbReference type="EMBL" id="KRN97295.1"/>
    </source>
</evidence>
<evidence type="ECO:0000313" key="5">
    <source>
        <dbReference type="Proteomes" id="UP000321429"/>
    </source>
</evidence>
<keyword evidence="4" id="KW-1185">Reference proteome</keyword>
<protein>
    <recommendedName>
        <fullName evidence="1">ABM domain-containing protein</fullName>
    </recommendedName>
</protein>
<organism evidence="3 4">
    <name type="scientific">Furfurilactobacillus siliginis</name>
    <dbReference type="NCBI Taxonomy" id="348151"/>
    <lineage>
        <taxon>Bacteria</taxon>
        <taxon>Bacillati</taxon>
        <taxon>Bacillota</taxon>
        <taxon>Bacilli</taxon>
        <taxon>Lactobacillales</taxon>
        <taxon>Lactobacillaceae</taxon>
        <taxon>Furfurilactobacillus</taxon>
    </lineage>
</organism>
<reference evidence="3 4" key="1">
    <citation type="journal article" date="2015" name="Genome Announc.">
        <title>Expanding the biotechnology potential of lactobacilli through comparative genomics of 213 strains and associated genera.</title>
        <authorList>
            <person name="Sun Z."/>
            <person name="Harris H.M."/>
            <person name="McCann A."/>
            <person name="Guo C."/>
            <person name="Argimon S."/>
            <person name="Zhang W."/>
            <person name="Yang X."/>
            <person name="Jeffery I.B."/>
            <person name="Cooney J.C."/>
            <person name="Kagawa T.F."/>
            <person name="Liu W."/>
            <person name="Song Y."/>
            <person name="Salvetti E."/>
            <person name="Wrobel A."/>
            <person name="Rasinkangas P."/>
            <person name="Parkhill J."/>
            <person name="Rea M.C."/>
            <person name="O'Sullivan O."/>
            <person name="Ritari J."/>
            <person name="Douillard F.P."/>
            <person name="Paul Ross R."/>
            <person name="Yang R."/>
            <person name="Briner A.E."/>
            <person name="Felis G.E."/>
            <person name="de Vos W.M."/>
            <person name="Barrangou R."/>
            <person name="Klaenhammer T.R."/>
            <person name="Caufield P.W."/>
            <person name="Cui Y."/>
            <person name="Zhang H."/>
            <person name="O'Toole P.W."/>
        </authorList>
    </citation>
    <scope>NUCLEOTIDE SEQUENCE [LARGE SCALE GENOMIC DNA]</scope>
    <source>
        <strain evidence="3 4">DSM 22696</strain>
    </source>
</reference>
<dbReference type="PATRIC" id="fig|348151.3.peg.228"/>
<dbReference type="Pfam" id="PF03992">
    <property type="entry name" value="ABM"/>
    <property type="match status" value="1"/>
</dbReference>
<accession>A0A0R2L668</accession>
<dbReference type="EMBL" id="BJUD01000013">
    <property type="protein sequence ID" value="GEK28607.1"/>
    <property type="molecule type" value="Genomic_DNA"/>
</dbReference>
<dbReference type="InterPro" id="IPR050744">
    <property type="entry name" value="AI-2_Isomerase_LsrG"/>
</dbReference>
<name>A0A0R2L668_9LACO</name>
<evidence type="ECO:0000313" key="4">
    <source>
        <dbReference type="Proteomes" id="UP000051139"/>
    </source>
</evidence>
<dbReference type="PANTHER" id="PTHR33336">
    <property type="entry name" value="QUINOL MONOOXYGENASE YGIN-RELATED"/>
    <property type="match status" value="1"/>
</dbReference>
<evidence type="ECO:0000259" key="1">
    <source>
        <dbReference type="PROSITE" id="PS51725"/>
    </source>
</evidence>
<dbReference type="OrthoDB" id="287932at2"/>